<name>A0AA85KJV6_TRIRE</name>
<keyword evidence="1" id="KW-0862">Zinc</keyword>
<evidence type="ECO:0000313" key="5">
    <source>
        <dbReference type="WBParaSite" id="TREG1_83110.2"/>
    </source>
</evidence>
<keyword evidence="1" id="KW-0863">Zinc-finger</keyword>
<dbReference type="SMART" id="SM00451">
    <property type="entry name" value="ZnF_U1"/>
    <property type="match status" value="2"/>
</dbReference>
<dbReference type="AlphaFoldDB" id="A0AA85KJV6"/>
<dbReference type="GO" id="GO:0003676">
    <property type="term" value="F:nucleic acid binding"/>
    <property type="evidence" value="ECO:0007669"/>
    <property type="project" value="InterPro"/>
</dbReference>
<dbReference type="Proteomes" id="UP000050795">
    <property type="component" value="Unassembled WGS sequence"/>
</dbReference>
<dbReference type="Gene3D" id="3.30.160.60">
    <property type="entry name" value="Classic Zinc Finger"/>
    <property type="match status" value="1"/>
</dbReference>
<dbReference type="WBParaSite" id="TREG1_83110.2">
    <property type="protein sequence ID" value="TREG1_83110.2"/>
    <property type="gene ID" value="TREG1_83110"/>
</dbReference>
<evidence type="ECO:0000259" key="3">
    <source>
        <dbReference type="PROSITE" id="PS50157"/>
    </source>
</evidence>
<accession>A0AA85KJV6</accession>
<keyword evidence="1" id="KW-0479">Metal-binding</keyword>
<organism evidence="4 5">
    <name type="scientific">Trichobilharzia regenti</name>
    <name type="common">Nasal bird schistosome</name>
    <dbReference type="NCBI Taxonomy" id="157069"/>
    <lineage>
        <taxon>Eukaryota</taxon>
        <taxon>Metazoa</taxon>
        <taxon>Spiralia</taxon>
        <taxon>Lophotrochozoa</taxon>
        <taxon>Platyhelminthes</taxon>
        <taxon>Trematoda</taxon>
        <taxon>Digenea</taxon>
        <taxon>Strigeidida</taxon>
        <taxon>Schistosomatoidea</taxon>
        <taxon>Schistosomatidae</taxon>
        <taxon>Trichobilharzia</taxon>
    </lineage>
</organism>
<reference evidence="5" key="2">
    <citation type="submission" date="2023-11" db="UniProtKB">
        <authorList>
            <consortium name="WormBaseParasite"/>
        </authorList>
    </citation>
    <scope>IDENTIFICATION</scope>
</reference>
<dbReference type="PANTHER" id="PTHR45762:SF3">
    <property type="entry name" value="ZINC-FINGER PROTEIN AT 72D, ISOFORM B"/>
    <property type="match status" value="1"/>
</dbReference>
<dbReference type="SMART" id="SM00355">
    <property type="entry name" value="ZnF_C2H2"/>
    <property type="match status" value="3"/>
</dbReference>
<evidence type="ECO:0000256" key="2">
    <source>
        <dbReference type="SAM" id="MobiDB-lite"/>
    </source>
</evidence>
<dbReference type="InterPro" id="IPR036236">
    <property type="entry name" value="Znf_C2H2_sf"/>
</dbReference>
<dbReference type="Pfam" id="PF12874">
    <property type="entry name" value="zf-met"/>
    <property type="match status" value="1"/>
</dbReference>
<proteinExistence type="predicted"/>
<protein>
    <recommendedName>
        <fullName evidence="3">C2H2-type domain-containing protein</fullName>
    </recommendedName>
</protein>
<reference evidence="4" key="1">
    <citation type="submission" date="2022-06" db="EMBL/GenBank/DDBJ databases">
        <authorList>
            <person name="Berger JAMES D."/>
            <person name="Berger JAMES D."/>
        </authorList>
    </citation>
    <scope>NUCLEOTIDE SEQUENCE [LARGE SCALE GENOMIC DNA]</scope>
</reference>
<keyword evidence="4" id="KW-1185">Reference proteome</keyword>
<sequence>MTDGLTAEKLAEIKNYEEQMFDYFSHYSTKLREWYANGGEQSEEYTIQCNKLNEEYHRYLKYAQRLRSMTVSGYDCCQQAASEVVFHQALPDQIQDLTNTGADNSNPVFTASAAADYTRYYQNMINYFNNLLASVQQSDSNCGESSDDENLDRKEEVKSLAHVGFENYTSQLSKETEMAVSDNSTVLDPCSDPDAVMKEYFDRYVEAGEWDWASWNNYLSWIARTNPQWYEIFVNLSRGLGIDWNDMYEKWAYSVSGDSRCQKPPFALHYSSDPSSASVNHYQVRNTSSLISSEQDANEDNENDWTYCSTCDQNFGTERAFTLHLRGIMHTRRILQSSEMYEADFAVPEENWETKHHKWLKSQYLNNGHSVVGFSGSFFCELCEVEFPSHKSLGSHLNGRRHLENVSIYESTGDRSLLKGKRKAPVKVSAKIQPLLDVCTQPLIGLNYMIEYQVQELDECLYMCSLCNQWLPRKSVIGHLCSVVHRKTYLNTYYLPLFRITDRDYSDKSLQAYRLEVYARKIEDFEGRKRLIIKQYSVTDLDLQSEIIHLIQEHSETRLLKEKKLSRSPHSVGDQSVYDTSVSADLEEGEIREDSSDEETEVSEEGSPDSNSSFYTRYNVILKSIGKKRNNDTKELSIKSQFVMNVMASENKVERPDGESTDETTITDDDCEKYIMDLEEKGLLRLKAKKSNFKVRKDSVYTEQFTKEVDWVLEKLKLSKCKHEENIRQTAADISAAARIKAAKLQNPENFTVHQHVFIHHSSFYHYYDKSRSENNVMLPSLTAPVGPVAPVGMNYNYPLPNNTDNSNESKKIAGESNDRIALSSSAFNVILSAIDALKSSGQLPNEVNLTLKQSNKSPQKNITSNQPTIVKRNHQFNLSLHSQISEEPKQAMYCMPVSISSTSAAMTMPYPNPLANNVSAPTDYELVHCRSRSPQDVRGCTQNQQVLTPSLSRHMLNNLSFKSLVSTQEPPNEMHQPALNCTRNDEKMFDAYSIFSKRSERKEAQKQSWIKTPKYFKRGGMRNEDHGSTPTSQFNSGRRLSAIADFLGVNEPPTERKRITSSNQSDNSLITTQSHLVYSSSNMPQHLTTNSHASYLEPVYPTTHNIQVPCQNTPSFPCNIMNIRGPSPSGGARNSYPTSIFHPRPGYGSTWPIHANPNFSASNLSQTLELINHNFFFRQ</sequence>
<dbReference type="PANTHER" id="PTHR45762">
    <property type="entry name" value="ZINC FINGER RNA-BINDING PROTEIN"/>
    <property type="match status" value="1"/>
</dbReference>
<dbReference type="InterPro" id="IPR013087">
    <property type="entry name" value="Znf_C2H2_type"/>
</dbReference>
<feature type="compositionally biased region" description="Polar residues" evidence="2">
    <location>
        <begin position="573"/>
        <end position="583"/>
    </location>
</feature>
<evidence type="ECO:0000313" key="4">
    <source>
        <dbReference type="Proteomes" id="UP000050795"/>
    </source>
</evidence>
<feature type="compositionally biased region" description="Acidic residues" evidence="2">
    <location>
        <begin position="585"/>
        <end position="607"/>
    </location>
</feature>
<feature type="domain" description="C2H2-type" evidence="3">
    <location>
        <begin position="306"/>
        <end position="331"/>
    </location>
</feature>
<dbReference type="SUPFAM" id="SSF57667">
    <property type="entry name" value="beta-beta-alpha zinc fingers"/>
    <property type="match status" value="2"/>
</dbReference>
<dbReference type="PROSITE" id="PS00028">
    <property type="entry name" value="ZINC_FINGER_C2H2_1"/>
    <property type="match status" value="2"/>
</dbReference>
<feature type="region of interest" description="Disordered" evidence="2">
    <location>
        <begin position="564"/>
        <end position="611"/>
    </location>
</feature>
<dbReference type="GO" id="GO:0008270">
    <property type="term" value="F:zinc ion binding"/>
    <property type="evidence" value="ECO:0007669"/>
    <property type="project" value="UniProtKB-KW"/>
</dbReference>
<dbReference type="InterPro" id="IPR003604">
    <property type="entry name" value="Matrin/U1-like-C_Znf_C2H2"/>
</dbReference>
<evidence type="ECO:0000256" key="1">
    <source>
        <dbReference type="PROSITE-ProRule" id="PRU00042"/>
    </source>
</evidence>
<dbReference type="PROSITE" id="PS50157">
    <property type="entry name" value="ZINC_FINGER_C2H2_2"/>
    <property type="match status" value="1"/>
</dbReference>